<reference evidence="1" key="2">
    <citation type="submission" date="2016-04" db="UniProtKB">
        <authorList>
            <consortium name="EnsemblMetazoa"/>
        </authorList>
    </citation>
    <scope>IDENTIFICATION</scope>
</reference>
<proteinExistence type="predicted"/>
<dbReference type="Proteomes" id="UP000015104">
    <property type="component" value="Unassembled WGS sequence"/>
</dbReference>
<name>A0A158P5C8_TETUR</name>
<sequence length="49" mass="5651">MVSLFNDVFSEDVLTKVHTEPFHMADLVNHLYHQDFAFLRIAASWTLSG</sequence>
<organism evidence="1 2">
    <name type="scientific">Tetranychus urticae</name>
    <name type="common">Two-spotted spider mite</name>
    <dbReference type="NCBI Taxonomy" id="32264"/>
    <lineage>
        <taxon>Eukaryota</taxon>
        <taxon>Metazoa</taxon>
        <taxon>Ecdysozoa</taxon>
        <taxon>Arthropoda</taxon>
        <taxon>Chelicerata</taxon>
        <taxon>Arachnida</taxon>
        <taxon>Acari</taxon>
        <taxon>Acariformes</taxon>
        <taxon>Trombidiformes</taxon>
        <taxon>Prostigmata</taxon>
        <taxon>Eleutherengona</taxon>
        <taxon>Raphignathae</taxon>
        <taxon>Tetranychoidea</taxon>
        <taxon>Tetranychidae</taxon>
        <taxon>Tetranychus</taxon>
    </lineage>
</organism>
<keyword evidence="2" id="KW-1185">Reference proteome</keyword>
<accession>A0A158P5C8</accession>
<reference evidence="2" key="1">
    <citation type="submission" date="2011-08" db="EMBL/GenBank/DDBJ databases">
        <authorList>
            <person name="Rombauts S."/>
        </authorList>
    </citation>
    <scope>NUCLEOTIDE SEQUENCE</scope>
    <source>
        <strain evidence="2">London</strain>
    </source>
</reference>
<dbReference type="EMBL" id="CAEY01000589">
    <property type="status" value="NOT_ANNOTATED_CDS"/>
    <property type="molecule type" value="Genomic_DNA"/>
</dbReference>
<evidence type="ECO:0000313" key="1">
    <source>
        <dbReference type="EnsemblMetazoa" id="tetur22g02610.1"/>
    </source>
</evidence>
<protein>
    <submittedName>
        <fullName evidence="1">Uncharacterized protein</fullName>
    </submittedName>
</protein>
<dbReference type="EnsemblMetazoa" id="tetur22g02610.1">
    <property type="protein sequence ID" value="tetur22g02610.1"/>
    <property type="gene ID" value="tetur22g02610"/>
</dbReference>
<dbReference type="AlphaFoldDB" id="A0A158P5C8"/>
<evidence type="ECO:0000313" key="2">
    <source>
        <dbReference type="Proteomes" id="UP000015104"/>
    </source>
</evidence>